<feature type="transmembrane region" description="Helical" evidence="1">
    <location>
        <begin position="60"/>
        <end position="80"/>
    </location>
</feature>
<feature type="transmembrane region" description="Helical" evidence="1">
    <location>
        <begin position="20"/>
        <end position="40"/>
    </location>
</feature>
<dbReference type="PATRIC" id="fig|1173022.3.peg.3809"/>
<dbReference type="PANTHER" id="PTHR36383:SF1">
    <property type="entry name" value="PROTEIN, PUTATIVE-RELATED"/>
    <property type="match status" value="1"/>
</dbReference>
<dbReference type="PANTHER" id="PTHR36383">
    <property type="entry name" value="OS09G0529350 PROTEIN"/>
    <property type="match status" value="1"/>
</dbReference>
<keyword evidence="1" id="KW-0472">Membrane</keyword>
<dbReference type="STRING" id="1173022.Cri9333_3535"/>
<keyword evidence="3" id="KW-1185">Reference proteome</keyword>
<evidence type="ECO:0000313" key="3">
    <source>
        <dbReference type="Proteomes" id="UP000010472"/>
    </source>
</evidence>
<sequence length="152" mass="16106">MNGSSQFNPTERLESIKAGILAGIVVALVYAIATLANSLLLAEVFEALVGLQSKADVNLLVSGAIASLSGCLFGITYRYIIRSDTNSHLNDGAVLAFGLVRGLAQVDVGLKFPDAVWSFGILGIESILLFAIARFTLDLAMQLGWIKPFTSS</sequence>
<proteinExistence type="predicted"/>
<dbReference type="AlphaFoldDB" id="K9W4I0"/>
<keyword evidence="1" id="KW-1133">Transmembrane helix</keyword>
<accession>K9W4I0</accession>
<evidence type="ECO:0000256" key="1">
    <source>
        <dbReference type="SAM" id="Phobius"/>
    </source>
</evidence>
<dbReference type="EMBL" id="CP003620">
    <property type="protein sequence ID" value="AFZ14360.1"/>
    <property type="molecule type" value="Genomic_DNA"/>
</dbReference>
<dbReference type="eggNOG" id="ENOG503305C">
    <property type="taxonomic scope" value="Bacteria"/>
</dbReference>
<keyword evidence="1" id="KW-0812">Transmembrane</keyword>
<name>K9W4I0_9CYAN</name>
<dbReference type="OrthoDB" id="465452at2"/>
<reference evidence="2 3" key="1">
    <citation type="submission" date="2012-06" db="EMBL/GenBank/DDBJ databases">
        <title>Finished chromosome of genome of Crinalium epipsammum PCC 9333.</title>
        <authorList>
            <consortium name="US DOE Joint Genome Institute"/>
            <person name="Gugger M."/>
            <person name="Coursin T."/>
            <person name="Rippka R."/>
            <person name="Tandeau De Marsac N."/>
            <person name="Huntemann M."/>
            <person name="Wei C.-L."/>
            <person name="Han J."/>
            <person name="Detter J.C."/>
            <person name="Han C."/>
            <person name="Tapia R."/>
            <person name="Davenport K."/>
            <person name="Daligault H."/>
            <person name="Erkkila T."/>
            <person name="Gu W."/>
            <person name="Munk A.C.C."/>
            <person name="Teshima H."/>
            <person name="Xu Y."/>
            <person name="Chain P."/>
            <person name="Chen A."/>
            <person name="Krypides N."/>
            <person name="Mavromatis K."/>
            <person name="Markowitz V."/>
            <person name="Szeto E."/>
            <person name="Ivanova N."/>
            <person name="Mikhailova N."/>
            <person name="Ovchinnikova G."/>
            <person name="Pagani I."/>
            <person name="Pati A."/>
            <person name="Goodwin L."/>
            <person name="Peters L."/>
            <person name="Pitluck S."/>
            <person name="Woyke T."/>
            <person name="Kerfeld C."/>
        </authorList>
    </citation>
    <scope>NUCLEOTIDE SEQUENCE [LARGE SCALE GENOMIC DNA]</scope>
    <source>
        <strain evidence="2 3">PCC 9333</strain>
    </source>
</reference>
<feature type="transmembrane region" description="Helical" evidence="1">
    <location>
        <begin position="116"/>
        <end position="137"/>
    </location>
</feature>
<protein>
    <submittedName>
        <fullName evidence="2">Uncharacterized protein</fullName>
    </submittedName>
</protein>
<dbReference type="RefSeq" id="WP_015204465.1">
    <property type="nucleotide sequence ID" value="NC_019753.1"/>
</dbReference>
<dbReference type="HOGENOM" id="CLU_119239_1_0_3"/>
<evidence type="ECO:0000313" key="2">
    <source>
        <dbReference type="EMBL" id="AFZ14360.1"/>
    </source>
</evidence>
<dbReference type="Proteomes" id="UP000010472">
    <property type="component" value="Chromosome"/>
</dbReference>
<organism evidence="2 3">
    <name type="scientific">Crinalium epipsammum PCC 9333</name>
    <dbReference type="NCBI Taxonomy" id="1173022"/>
    <lineage>
        <taxon>Bacteria</taxon>
        <taxon>Bacillati</taxon>
        <taxon>Cyanobacteriota</taxon>
        <taxon>Cyanophyceae</taxon>
        <taxon>Gomontiellales</taxon>
        <taxon>Gomontiellaceae</taxon>
        <taxon>Crinalium</taxon>
    </lineage>
</organism>
<gene>
    <name evidence="2" type="ORF">Cri9333_3535</name>
</gene>
<dbReference type="KEGG" id="cep:Cri9333_3535"/>